<dbReference type="Proteomes" id="UP001218188">
    <property type="component" value="Unassembled WGS sequence"/>
</dbReference>
<dbReference type="AlphaFoldDB" id="A0AAD6T8J2"/>
<name>A0AAD6T8J2_9AGAR</name>
<dbReference type="EMBL" id="JARJCM010000025">
    <property type="protein sequence ID" value="KAJ7039753.1"/>
    <property type="molecule type" value="Genomic_DNA"/>
</dbReference>
<protein>
    <submittedName>
        <fullName evidence="1">Uncharacterized protein</fullName>
    </submittedName>
</protein>
<gene>
    <name evidence="1" type="ORF">C8F04DRAFT_1084704</name>
</gene>
<evidence type="ECO:0000313" key="2">
    <source>
        <dbReference type="Proteomes" id="UP001218188"/>
    </source>
</evidence>
<organism evidence="1 2">
    <name type="scientific">Mycena alexandri</name>
    <dbReference type="NCBI Taxonomy" id="1745969"/>
    <lineage>
        <taxon>Eukaryota</taxon>
        <taxon>Fungi</taxon>
        <taxon>Dikarya</taxon>
        <taxon>Basidiomycota</taxon>
        <taxon>Agaricomycotina</taxon>
        <taxon>Agaricomycetes</taxon>
        <taxon>Agaricomycetidae</taxon>
        <taxon>Agaricales</taxon>
        <taxon>Marasmiineae</taxon>
        <taxon>Mycenaceae</taxon>
        <taxon>Mycena</taxon>
    </lineage>
</organism>
<sequence length="98" mass="10179">MAELHGQGFRGLPKTVAGSGIALATAMAVGGVHVPPATNSAVNTVCPLLLGVTAATISAFSHAQILVLVEFYNENFGVVPGDTVSQRQAKIFQWVRFG</sequence>
<accession>A0AAD6T8J2</accession>
<comment type="caution">
    <text evidence="1">The sequence shown here is derived from an EMBL/GenBank/DDBJ whole genome shotgun (WGS) entry which is preliminary data.</text>
</comment>
<evidence type="ECO:0000313" key="1">
    <source>
        <dbReference type="EMBL" id="KAJ7039753.1"/>
    </source>
</evidence>
<reference evidence="1" key="1">
    <citation type="submission" date="2023-03" db="EMBL/GenBank/DDBJ databases">
        <title>Massive genome expansion in bonnet fungi (Mycena s.s.) driven by repeated elements and novel gene families across ecological guilds.</title>
        <authorList>
            <consortium name="Lawrence Berkeley National Laboratory"/>
            <person name="Harder C.B."/>
            <person name="Miyauchi S."/>
            <person name="Viragh M."/>
            <person name="Kuo A."/>
            <person name="Thoen E."/>
            <person name="Andreopoulos B."/>
            <person name="Lu D."/>
            <person name="Skrede I."/>
            <person name="Drula E."/>
            <person name="Henrissat B."/>
            <person name="Morin E."/>
            <person name="Kohler A."/>
            <person name="Barry K."/>
            <person name="LaButti K."/>
            <person name="Morin E."/>
            <person name="Salamov A."/>
            <person name="Lipzen A."/>
            <person name="Mereny Z."/>
            <person name="Hegedus B."/>
            <person name="Baldrian P."/>
            <person name="Stursova M."/>
            <person name="Weitz H."/>
            <person name="Taylor A."/>
            <person name="Grigoriev I.V."/>
            <person name="Nagy L.G."/>
            <person name="Martin F."/>
            <person name="Kauserud H."/>
        </authorList>
    </citation>
    <scope>NUCLEOTIDE SEQUENCE</scope>
    <source>
        <strain evidence="1">CBHHK200</strain>
    </source>
</reference>
<proteinExistence type="predicted"/>
<keyword evidence="2" id="KW-1185">Reference proteome</keyword>